<evidence type="ECO:0000313" key="5">
    <source>
        <dbReference type="Proteomes" id="UP000041247"/>
    </source>
</evidence>
<dbReference type="CDD" id="cd19438">
    <property type="entry name" value="lipocalin_Blc-like"/>
    <property type="match status" value="1"/>
</dbReference>
<feature type="signal peptide" evidence="2">
    <location>
        <begin position="1"/>
        <end position="22"/>
    </location>
</feature>
<feature type="chain" id="PRO_5013437598" description="Outer membrane lipoprotein Blc" evidence="2">
    <location>
        <begin position="23"/>
        <end position="180"/>
    </location>
</feature>
<dbReference type="GO" id="GO:0006950">
    <property type="term" value="P:response to stress"/>
    <property type="evidence" value="ECO:0007669"/>
    <property type="project" value="UniProtKB-ARBA"/>
</dbReference>
<comment type="subcellular location">
    <subcellularLocation>
        <location evidence="2">Cell outer membrane</location>
    </subcellularLocation>
</comment>
<protein>
    <recommendedName>
        <fullName evidence="2">Outer membrane lipoprotein Blc</fullName>
    </recommendedName>
</protein>
<evidence type="ECO:0000259" key="3">
    <source>
        <dbReference type="Pfam" id="PF08212"/>
    </source>
</evidence>
<dbReference type="PANTHER" id="PTHR10612:SF34">
    <property type="entry name" value="APOLIPOPROTEIN D"/>
    <property type="match status" value="1"/>
</dbReference>
<evidence type="ECO:0000256" key="2">
    <source>
        <dbReference type="PIRNR" id="PIRNR036893"/>
    </source>
</evidence>
<organism evidence="4 5">
    <name type="scientific">Xanthomonas graminis pv. poae</name>
    <dbReference type="NCBI Taxonomy" id="227946"/>
    <lineage>
        <taxon>Bacteria</taxon>
        <taxon>Pseudomonadati</taxon>
        <taxon>Pseudomonadota</taxon>
        <taxon>Gammaproteobacteria</taxon>
        <taxon>Lysobacterales</taxon>
        <taxon>Lysobacteraceae</taxon>
        <taxon>Xanthomonas</taxon>
        <taxon>Xanthomonas translucens group</taxon>
        <taxon>Xanthomonas graminis</taxon>
    </lineage>
</organism>
<name>A0A0K2ZFP8_9XANT</name>
<accession>A0A0K2ZFP8</accession>
<dbReference type="InterPro" id="IPR022271">
    <property type="entry name" value="Lipocalin_ApoD"/>
</dbReference>
<dbReference type="RefSeq" id="WP_053839950.1">
    <property type="nucleotide sequence ID" value="NZ_CP076250.1"/>
</dbReference>
<keyword evidence="2" id="KW-0472">Membrane</keyword>
<dbReference type="GO" id="GO:0008289">
    <property type="term" value="F:lipid binding"/>
    <property type="evidence" value="ECO:0007669"/>
    <property type="project" value="UniProtKB-UniRule"/>
</dbReference>
<dbReference type="InterPro" id="IPR000566">
    <property type="entry name" value="Lipocln_cytosolic_FA-bd_dom"/>
</dbReference>
<sequence length="180" mass="20122">MRHPSIAVLLACLLCLAPPAQAAQPVRSVAEFDLGRYAGQWHEIAHLPVSFQKKCVADITAAYVLRDDGLVGVRNVCRTGKGDLLAAEGVARRVAGHPGRLQVRFAPDWLAWVPLVWADYWVIALDPEYQWVLIGEPDRKYLWVLSRSPRMPRALFEQIKARATAMGYDLDRLLVVAPLD</sequence>
<reference evidence="4 5" key="1">
    <citation type="submission" date="2015-07" db="EMBL/GenBank/DDBJ databases">
        <authorList>
            <person name="Noorani M."/>
        </authorList>
    </citation>
    <scope>NUCLEOTIDE SEQUENCE [LARGE SCALE GENOMIC DNA]</scope>
    <source>
        <strain evidence="4">LMG728</strain>
    </source>
</reference>
<keyword evidence="2 4" id="KW-0449">Lipoprotein</keyword>
<dbReference type="SUPFAM" id="SSF50814">
    <property type="entry name" value="Lipocalins"/>
    <property type="match status" value="1"/>
</dbReference>
<comment type="subunit">
    <text evidence="2">Homodimer.</text>
</comment>
<dbReference type="InterPro" id="IPR022272">
    <property type="entry name" value="Lipocalin_CS"/>
</dbReference>
<keyword evidence="2" id="KW-0732">Signal</keyword>
<evidence type="ECO:0000313" key="4">
    <source>
        <dbReference type="EMBL" id="CTP84458.1"/>
    </source>
</evidence>
<keyword evidence="2" id="KW-0446">Lipid-binding</keyword>
<evidence type="ECO:0000256" key="1">
    <source>
        <dbReference type="ARBA" id="ARBA00006889"/>
    </source>
</evidence>
<dbReference type="EMBL" id="CXOK01000017">
    <property type="protein sequence ID" value="CTP84458.1"/>
    <property type="molecule type" value="Genomic_DNA"/>
</dbReference>
<comment type="function">
    <text evidence="2">Involved in the storage or transport of lipids necessary for membrane maintenance under stressful conditions. Displays a binding preference for lysophospholipids.</text>
</comment>
<dbReference type="AlphaFoldDB" id="A0A0K2ZFP8"/>
<dbReference type="Pfam" id="PF08212">
    <property type="entry name" value="Lipocalin_2"/>
    <property type="match status" value="1"/>
</dbReference>
<proteinExistence type="inferred from homology"/>
<dbReference type="PANTHER" id="PTHR10612">
    <property type="entry name" value="APOLIPOPROTEIN D"/>
    <property type="match status" value="1"/>
</dbReference>
<dbReference type="InterPro" id="IPR002446">
    <property type="entry name" value="Lipocalin_bac"/>
</dbReference>
<dbReference type="InterPro" id="IPR047202">
    <property type="entry name" value="Lipocalin_Blc-like_dom"/>
</dbReference>
<dbReference type="Gene3D" id="2.40.128.20">
    <property type="match status" value="1"/>
</dbReference>
<dbReference type="Proteomes" id="UP000041247">
    <property type="component" value="Unassembled WGS sequence"/>
</dbReference>
<dbReference type="InterPro" id="IPR012674">
    <property type="entry name" value="Calycin"/>
</dbReference>
<dbReference type="PIRSF" id="PIRSF036893">
    <property type="entry name" value="Lipocalin_ApoD"/>
    <property type="match status" value="1"/>
</dbReference>
<dbReference type="GO" id="GO:0009279">
    <property type="term" value="C:cell outer membrane"/>
    <property type="evidence" value="ECO:0007669"/>
    <property type="project" value="UniProtKB-SubCell"/>
</dbReference>
<dbReference type="PROSITE" id="PS00213">
    <property type="entry name" value="LIPOCALIN"/>
    <property type="match status" value="1"/>
</dbReference>
<feature type="domain" description="Lipocalin/cytosolic fatty-acid binding" evidence="3">
    <location>
        <begin position="32"/>
        <end position="177"/>
    </location>
</feature>
<gene>
    <name evidence="4" type="ORF">XTPLMG728_0556</name>
</gene>
<dbReference type="PRINTS" id="PR01171">
    <property type="entry name" value="BCTLIPOCALIN"/>
</dbReference>
<keyword evidence="2" id="KW-0998">Cell outer membrane</keyword>
<comment type="similarity">
    <text evidence="1 2">Belongs to the calycin superfamily. Lipocalin family.</text>
</comment>